<dbReference type="RefSeq" id="WP_314805323.1">
    <property type="nucleotide sequence ID" value="NZ_CP130319.1"/>
</dbReference>
<dbReference type="KEGG" id="proo:MJB10_12625"/>
<evidence type="ECO:0000313" key="1">
    <source>
        <dbReference type="EMBL" id="WNR46891.1"/>
    </source>
</evidence>
<reference evidence="1" key="1">
    <citation type="submission" date="2022-02" db="EMBL/GenBank/DDBJ databases">
        <title>Paenibacillus sp. MBLB1832 Whole Genome Shotgun Sequencing.</title>
        <authorList>
            <person name="Hwang C.Y."/>
            <person name="Cho E.-S."/>
            <person name="Seo M.-J."/>
        </authorList>
    </citation>
    <scope>NUCLEOTIDE SEQUENCE</scope>
    <source>
        <strain evidence="1">MBLB1832</strain>
    </source>
</reference>
<gene>
    <name evidence="1" type="ORF">MJB10_12625</name>
</gene>
<protein>
    <submittedName>
        <fullName evidence="1">Uncharacterized protein</fullName>
    </submittedName>
</protein>
<dbReference type="Proteomes" id="UP001304650">
    <property type="component" value="Chromosome"/>
</dbReference>
<dbReference type="EMBL" id="CP130319">
    <property type="protein sequence ID" value="WNR46891.1"/>
    <property type="molecule type" value="Genomic_DNA"/>
</dbReference>
<organism evidence="1 2">
    <name type="scientific">Paenibacillus roseopurpureus</name>
    <dbReference type="NCBI Taxonomy" id="2918901"/>
    <lineage>
        <taxon>Bacteria</taxon>
        <taxon>Bacillati</taxon>
        <taxon>Bacillota</taxon>
        <taxon>Bacilli</taxon>
        <taxon>Bacillales</taxon>
        <taxon>Paenibacillaceae</taxon>
        <taxon>Paenibacillus</taxon>
    </lineage>
</organism>
<dbReference type="AlphaFoldDB" id="A0AA96LT99"/>
<sequence>MWQTIYKKANNRTTREEIDELLTSLEDGDCNLSDDEITVKVGCFIPSQGCEGAANGYLELLAAVSPLRTNITQNLLIIALQPIYYMGYEETESLCQYIAAVAREGLYLNNDQQKVLSDLATQKTLIESAFTMLLQFEKTYQ</sequence>
<name>A0AA96LT99_9BACL</name>
<evidence type="ECO:0000313" key="2">
    <source>
        <dbReference type="Proteomes" id="UP001304650"/>
    </source>
</evidence>
<proteinExistence type="predicted"/>
<accession>A0AA96LT99</accession>
<keyword evidence="2" id="KW-1185">Reference proteome</keyword>